<name>A0AB38Z3M0_9CAUD</name>
<dbReference type="EMBL" id="OR472445">
    <property type="protein sequence ID" value="WNV45678.1"/>
    <property type="molecule type" value="Genomic_DNA"/>
</dbReference>
<gene>
    <name evidence="1" type="ORF">FVZTVLPZ_CDS0181</name>
</gene>
<accession>A0AB38Z3M0</accession>
<organism evidence="1">
    <name type="scientific">Klebsiella phage vB_KpnM_Iguana_ER37</name>
    <dbReference type="NCBI Taxonomy" id="3076781"/>
    <lineage>
        <taxon>Viruses</taxon>
        <taxon>Duplodnaviria</taxon>
        <taxon>Heunggongvirae</taxon>
        <taxon>Uroviricota</taxon>
        <taxon>Caudoviricetes</taxon>
    </lineage>
</organism>
<proteinExistence type="predicted"/>
<sequence>MTEKEVVSRIAFHKSFLYTSCISSEKGAE</sequence>
<evidence type="ECO:0000313" key="1">
    <source>
        <dbReference type="EMBL" id="WNV45678.1"/>
    </source>
</evidence>
<reference evidence="1" key="1">
    <citation type="submission" date="2023-08" db="EMBL/GenBank/DDBJ databases">
        <authorList>
            <person name="Rotman E.R."/>
            <person name="Mimee M."/>
        </authorList>
    </citation>
    <scope>NUCLEOTIDE SEQUENCE</scope>
</reference>
<protein>
    <submittedName>
        <fullName evidence="1">Uncharacterized protein</fullName>
    </submittedName>
</protein>